<keyword evidence="5" id="KW-1185">Reference proteome</keyword>
<feature type="chain" id="PRO_5045661395" evidence="1">
    <location>
        <begin position="32"/>
        <end position="361"/>
    </location>
</feature>
<dbReference type="Proteomes" id="UP001316189">
    <property type="component" value="Chromosome"/>
</dbReference>
<dbReference type="PROSITE" id="PS51257">
    <property type="entry name" value="PROKAR_LIPOPROTEIN"/>
    <property type="match status" value="1"/>
</dbReference>
<dbReference type="InterPro" id="IPR035328">
    <property type="entry name" value="DUF3048_C"/>
</dbReference>
<feature type="domain" description="DUF3048" evidence="3">
    <location>
        <begin position="234"/>
        <end position="348"/>
    </location>
</feature>
<keyword evidence="1" id="KW-0732">Signal</keyword>
<proteinExistence type="predicted"/>
<protein>
    <submittedName>
        <fullName evidence="4">DUF3048 domain-containing protein</fullName>
    </submittedName>
</protein>
<evidence type="ECO:0000259" key="2">
    <source>
        <dbReference type="Pfam" id="PF11258"/>
    </source>
</evidence>
<organism evidence="4 5">
    <name type="scientific">Cellulomonas chengniuliangii</name>
    <dbReference type="NCBI Taxonomy" id="2968084"/>
    <lineage>
        <taxon>Bacteria</taxon>
        <taxon>Bacillati</taxon>
        <taxon>Actinomycetota</taxon>
        <taxon>Actinomycetes</taxon>
        <taxon>Micrococcales</taxon>
        <taxon>Cellulomonadaceae</taxon>
        <taxon>Cellulomonas</taxon>
    </lineage>
</organism>
<dbReference type="Pfam" id="PF11258">
    <property type="entry name" value="DUF3048"/>
    <property type="match status" value="1"/>
</dbReference>
<sequence length="361" mass="36643">MSVTVRPRRSPAARRVRAAALLALGASLALGACGSGAPSDPVTADAAIDAAKGAAPEPVVPDRWPLTGVAADDVVNRPAVAVKIENPKEVRPQTGLDQADVVWEQVVEGGVTRFVAVYNSQLPTEVGPIRSIRPMDPAITAPLKGLVAFSGGQAGFVTSLADSGVQILSHDRGDGGFYRAKTAKAPHNVFGTLATFLEQADADHQNLPPEQFSFARAVAQSSAVTAGTPAASVAVHISSYSNPGWDWDAEAGAWLRSESGVPATAPSGARLSAANVVVVRVDLVDSGTVDPAGSPVPETKLVGTGEALVASGGQTLAATWSKPSTDAPLTLTAADGSTVTLAPGNTWVELVPNGSGTVTVS</sequence>
<evidence type="ECO:0000313" key="4">
    <source>
        <dbReference type="EMBL" id="UUI74900.1"/>
    </source>
</evidence>
<dbReference type="RefSeq" id="WP_227570229.1">
    <property type="nucleotide sequence ID" value="NZ_CP101988.1"/>
</dbReference>
<dbReference type="SUPFAM" id="SSF159774">
    <property type="entry name" value="YerB-like"/>
    <property type="match status" value="1"/>
</dbReference>
<evidence type="ECO:0000259" key="3">
    <source>
        <dbReference type="Pfam" id="PF17479"/>
    </source>
</evidence>
<reference evidence="4 5" key="1">
    <citation type="submission" date="2022-07" db="EMBL/GenBank/DDBJ databases">
        <title>Novel species in genus cellulomonas.</title>
        <authorList>
            <person name="Ye L."/>
        </authorList>
    </citation>
    <scope>NUCLEOTIDE SEQUENCE [LARGE SCALE GENOMIC DNA]</scope>
    <source>
        <strain evidence="5">zg-Y338</strain>
    </source>
</reference>
<evidence type="ECO:0000256" key="1">
    <source>
        <dbReference type="SAM" id="SignalP"/>
    </source>
</evidence>
<gene>
    <name evidence="4" type="ORF">NP064_14105</name>
</gene>
<evidence type="ECO:0000313" key="5">
    <source>
        <dbReference type="Proteomes" id="UP001316189"/>
    </source>
</evidence>
<dbReference type="InterPro" id="IPR023158">
    <property type="entry name" value="YerB-like_sf"/>
</dbReference>
<name>A0ABY5KWQ2_9CELL</name>
<feature type="domain" description="DUF3048" evidence="2">
    <location>
        <begin position="66"/>
        <end position="203"/>
    </location>
</feature>
<dbReference type="EMBL" id="CP101988">
    <property type="protein sequence ID" value="UUI74900.1"/>
    <property type="molecule type" value="Genomic_DNA"/>
</dbReference>
<feature type="signal peptide" evidence="1">
    <location>
        <begin position="1"/>
        <end position="31"/>
    </location>
</feature>
<dbReference type="Gene3D" id="3.50.90.10">
    <property type="entry name" value="YerB-like"/>
    <property type="match status" value="1"/>
</dbReference>
<dbReference type="Pfam" id="PF17479">
    <property type="entry name" value="DUF3048_C"/>
    <property type="match status" value="1"/>
</dbReference>
<dbReference type="InterPro" id="IPR021416">
    <property type="entry name" value="DUF3048_N"/>
</dbReference>
<accession>A0ABY5KWQ2</accession>